<evidence type="ECO:0000313" key="10">
    <source>
        <dbReference type="Proteomes" id="UP000766486"/>
    </source>
</evidence>
<comment type="caution">
    <text evidence="9">The sequence shown here is derived from an EMBL/GenBank/DDBJ whole genome shotgun (WGS) entry which is preliminary data.</text>
</comment>
<feature type="transmembrane region" description="Helical" evidence="7">
    <location>
        <begin position="460"/>
        <end position="482"/>
    </location>
</feature>
<evidence type="ECO:0000256" key="1">
    <source>
        <dbReference type="ARBA" id="ARBA00004141"/>
    </source>
</evidence>
<evidence type="ECO:0000256" key="6">
    <source>
        <dbReference type="SAM" id="MobiDB-lite"/>
    </source>
</evidence>
<feature type="transmembrane region" description="Helical" evidence="7">
    <location>
        <begin position="88"/>
        <end position="111"/>
    </location>
</feature>
<evidence type="ECO:0000313" key="9">
    <source>
        <dbReference type="EMBL" id="VUC28019.1"/>
    </source>
</evidence>
<dbReference type="Proteomes" id="UP000766486">
    <property type="component" value="Unassembled WGS sequence"/>
</dbReference>
<keyword evidence="5 7" id="KW-0472">Membrane</keyword>
<feature type="transmembrane region" description="Helical" evidence="7">
    <location>
        <begin position="428"/>
        <end position="448"/>
    </location>
</feature>
<feature type="region of interest" description="Disordered" evidence="6">
    <location>
        <begin position="1"/>
        <end position="26"/>
    </location>
</feature>
<protein>
    <recommendedName>
        <fullName evidence="8">Major facilitator superfamily (MFS) profile domain-containing protein</fullName>
    </recommendedName>
</protein>
<evidence type="ECO:0000256" key="2">
    <source>
        <dbReference type="ARBA" id="ARBA00022448"/>
    </source>
</evidence>
<dbReference type="InterPro" id="IPR036259">
    <property type="entry name" value="MFS_trans_sf"/>
</dbReference>
<dbReference type="Pfam" id="PF07690">
    <property type="entry name" value="MFS_1"/>
    <property type="match status" value="1"/>
</dbReference>
<keyword evidence="10" id="KW-1185">Reference proteome</keyword>
<feature type="transmembrane region" description="Helical" evidence="7">
    <location>
        <begin position="396"/>
        <end position="416"/>
    </location>
</feature>
<dbReference type="PROSITE" id="PS50850">
    <property type="entry name" value="MFS"/>
    <property type="match status" value="1"/>
</dbReference>
<dbReference type="Gene3D" id="1.20.1250.20">
    <property type="entry name" value="MFS general substrate transporter like domains"/>
    <property type="match status" value="2"/>
</dbReference>
<reference evidence="9 10" key="1">
    <citation type="submission" date="2019-06" db="EMBL/GenBank/DDBJ databases">
        <authorList>
            <person name="Broberg M."/>
        </authorList>
    </citation>
    <scope>NUCLEOTIDE SEQUENCE [LARGE SCALE GENOMIC DNA]</scope>
</reference>
<feature type="transmembrane region" description="Helical" evidence="7">
    <location>
        <begin position="341"/>
        <end position="360"/>
    </location>
</feature>
<dbReference type="InterPro" id="IPR011701">
    <property type="entry name" value="MFS"/>
</dbReference>
<evidence type="ECO:0000256" key="3">
    <source>
        <dbReference type="ARBA" id="ARBA00022692"/>
    </source>
</evidence>
<evidence type="ECO:0000256" key="4">
    <source>
        <dbReference type="ARBA" id="ARBA00022989"/>
    </source>
</evidence>
<feature type="transmembrane region" description="Helical" evidence="7">
    <location>
        <begin position="153"/>
        <end position="177"/>
    </location>
</feature>
<keyword evidence="3 7" id="KW-0812">Transmembrane</keyword>
<comment type="subcellular location">
    <subcellularLocation>
        <location evidence="1">Membrane</location>
        <topology evidence="1">Multi-pass membrane protein</topology>
    </subcellularLocation>
</comment>
<feature type="domain" description="Major facilitator superfamily (MFS) profile" evidence="8">
    <location>
        <begin position="58"/>
        <end position="490"/>
    </location>
</feature>
<keyword evidence="4 7" id="KW-1133">Transmembrane helix</keyword>
<dbReference type="SUPFAM" id="SSF103473">
    <property type="entry name" value="MFS general substrate transporter"/>
    <property type="match status" value="1"/>
</dbReference>
<dbReference type="PANTHER" id="PTHR43791">
    <property type="entry name" value="PERMEASE-RELATED"/>
    <property type="match status" value="1"/>
</dbReference>
<dbReference type="PANTHER" id="PTHR43791:SF39">
    <property type="entry name" value="TRANSPORTER LIZ1_SEO1, PUTATIVE (AFU_ORTHOLOGUE AFUA_3G00980)-RELATED"/>
    <property type="match status" value="1"/>
</dbReference>
<sequence>MAETSKKPSVNAEADNDINTTPDTQPTVTAGIFKPVSKVIPYFNDPRHVLLFKLDCLLLAWSFLAGIMKEMDQSATTQAYVSGMRESLNLYGNELVEFTTFFSIGYAIGLVPGQLAQTKVRPSWFLPSCEITWGLFVTLAVNRSTCLAKNARTIYGLRFFLGLFSAVFWPSMVSLIFNWYTPSELAIRLAFFNITDVAGSMFLGALQAALYRDMNGVHGLAGWQWLFIISGAITIGLGLIGFYIIPDTPAYTRAHWLTEEERKLSRERMESFGSETSKLIPVAVLKRKLLKLIVHPVTYFFLFAFALDAWSHRANSYFVLYLESLKDDAGERLYSTYQVNILPLGGYALQILSNLVFNGISDWKRWRWQISVGSTAAYGTILIVLCAWPSNPKVTLGFYFLTYATSFGGPSLMAWMAELMRKEPEARAIIVALTVTIVYTGHATIPLRAFRVADSPRYPIGFPLCTAFAFTSIFAQLGMLWWGRRNPQLAEYGYDGEADVVTVVDEENKGKSNN</sequence>
<keyword evidence="2" id="KW-0813">Transport</keyword>
<gene>
    <name evidence="9" type="ORF">CLO192961_LOCUS223512</name>
</gene>
<feature type="transmembrane region" description="Helical" evidence="7">
    <location>
        <begin position="289"/>
        <end position="307"/>
    </location>
</feature>
<organism evidence="9 10">
    <name type="scientific">Bionectria ochroleuca</name>
    <name type="common">Gliocladium roseum</name>
    <dbReference type="NCBI Taxonomy" id="29856"/>
    <lineage>
        <taxon>Eukaryota</taxon>
        <taxon>Fungi</taxon>
        <taxon>Dikarya</taxon>
        <taxon>Ascomycota</taxon>
        <taxon>Pezizomycotina</taxon>
        <taxon>Sordariomycetes</taxon>
        <taxon>Hypocreomycetidae</taxon>
        <taxon>Hypocreales</taxon>
        <taxon>Bionectriaceae</taxon>
        <taxon>Clonostachys</taxon>
    </lineage>
</organism>
<dbReference type="EMBL" id="CABFNS010000778">
    <property type="protein sequence ID" value="VUC28019.1"/>
    <property type="molecule type" value="Genomic_DNA"/>
</dbReference>
<evidence type="ECO:0000256" key="5">
    <source>
        <dbReference type="ARBA" id="ARBA00023136"/>
    </source>
</evidence>
<feature type="transmembrane region" description="Helical" evidence="7">
    <location>
        <begin position="372"/>
        <end position="390"/>
    </location>
</feature>
<feature type="transmembrane region" description="Helical" evidence="7">
    <location>
        <begin position="189"/>
        <end position="211"/>
    </location>
</feature>
<dbReference type="InterPro" id="IPR020846">
    <property type="entry name" value="MFS_dom"/>
</dbReference>
<accession>A0ABY6UCV0</accession>
<evidence type="ECO:0000256" key="7">
    <source>
        <dbReference type="SAM" id="Phobius"/>
    </source>
</evidence>
<evidence type="ECO:0000259" key="8">
    <source>
        <dbReference type="PROSITE" id="PS50850"/>
    </source>
</evidence>
<feature type="compositionally biased region" description="Polar residues" evidence="6">
    <location>
        <begin position="17"/>
        <end position="26"/>
    </location>
</feature>
<feature type="transmembrane region" description="Helical" evidence="7">
    <location>
        <begin position="223"/>
        <end position="245"/>
    </location>
</feature>
<name>A0ABY6UCV0_BIOOC</name>
<proteinExistence type="predicted"/>